<dbReference type="FunFam" id="1.25.40.10:FF:000158">
    <property type="entry name" value="pentatricopeptide repeat-containing protein At2g33680"/>
    <property type="match status" value="1"/>
</dbReference>
<keyword evidence="4" id="KW-1185">Reference proteome</keyword>
<dbReference type="FunFam" id="1.25.40.10:FF:000073">
    <property type="entry name" value="Pentatricopeptide repeat-containing protein chloroplastic"/>
    <property type="match status" value="1"/>
</dbReference>
<evidence type="ECO:0000313" key="4">
    <source>
        <dbReference type="Proteomes" id="UP000595140"/>
    </source>
</evidence>
<dbReference type="PROSITE" id="PS51375">
    <property type="entry name" value="PPR"/>
    <property type="match status" value="6"/>
</dbReference>
<dbReference type="EMBL" id="OOIL02004480">
    <property type="protein sequence ID" value="VFQ91960.1"/>
    <property type="molecule type" value="Genomic_DNA"/>
</dbReference>
<accession>A0A484MT17</accession>
<dbReference type="Gene3D" id="1.25.40.10">
    <property type="entry name" value="Tetratricopeptide repeat domain"/>
    <property type="match status" value="5"/>
</dbReference>
<sequence>MNVLQHFHIPTPLFKKPNVFFSIIPRSLFFTDSIGEKQPPFLPLPSPAKLASFIENCSDADSLKKLHACILTRGFDQDSCLGSKLLSSYAKLYLLPDSRWVFRRIIEIDRTFVWNPVFVGYFRASRYREVLGLYLELKRRKFDIYGSAVIFTLKSCDVLGDLKFGKSVHLDVVKLGLNTDKNIGSSVVKLYSENGDVEDAAKVFDEITERDVVVYTVMITGYSQFGYPYACEAFRIAREMQKENIEPNRVTLISLLQAASSLGAVEEGNAIHGYALRRRIGCTDDVFVTTLMDMYIKCEVPERAIAIFVNIPEKSIGSWNASATAHLRLGQSLEALGLFVQIMTEEKHKPDQITISNALSSCANLRYLFGGKSIHAYILRSGFVFDLITTTTLIDMYLKCNSLVHAETVFDKTDHKDVILFNVMITGYIQNGLPKQAGRLFYEMLGMGFKPNTSTIISVLSAISDMKDVRQGNIIHGFLLKTGLESTTDISNQLIEVYSRCGLMESASQVFGRIEHKDIVSWTSAMMGHVNNGQPNKALILFRLMQREKIDPDSITFVALLQAIAQLGCLSFARETHARAHRMLNVRDDISVVNSLITAYSRCGDLSAARSLFGRMPERNLASWNTIIAAYGAHGDCVQALELFNQMRAEKVGPDHYTFTSLLSACSHAGSLPEGLSVFKTMTEEHRLVPSDEHFGCVVDLLSRGGMLEEAFHLLNCVLLRENTSALGTFIASCLANGNAKMGERVGRRLLSIEPGSASAYGLVSNLYAGQAKWEEVAQMGTMAREKGLRRVSGRSFVENIVL</sequence>
<dbReference type="PANTHER" id="PTHR47926">
    <property type="entry name" value="PENTATRICOPEPTIDE REPEAT-CONTAINING PROTEIN"/>
    <property type="match status" value="1"/>
</dbReference>
<reference evidence="3" key="1">
    <citation type="submission" date="2018-04" db="EMBL/GenBank/DDBJ databases">
        <authorList>
            <person name="Vogel A."/>
        </authorList>
    </citation>
    <scope>NUCLEOTIDE SEQUENCE [LARGE SCALE GENOMIC DNA]</scope>
</reference>
<dbReference type="Pfam" id="PF13041">
    <property type="entry name" value="PPR_2"/>
    <property type="match status" value="3"/>
</dbReference>
<dbReference type="NCBIfam" id="TIGR00756">
    <property type="entry name" value="PPR"/>
    <property type="match status" value="5"/>
</dbReference>
<dbReference type="Pfam" id="PF20431">
    <property type="entry name" value="E_motif"/>
    <property type="match status" value="1"/>
</dbReference>
<dbReference type="AlphaFoldDB" id="A0A484MT17"/>
<dbReference type="GO" id="GO:0003723">
    <property type="term" value="F:RNA binding"/>
    <property type="evidence" value="ECO:0007669"/>
    <property type="project" value="InterPro"/>
</dbReference>
<dbReference type="Pfam" id="PF01535">
    <property type="entry name" value="PPR"/>
    <property type="match status" value="1"/>
</dbReference>
<dbReference type="InterPro" id="IPR002885">
    <property type="entry name" value="PPR_rpt"/>
</dbReference>
<dbReference type="GO" id="GO:0099402">
    <property type="term" value="P:plant organ development"/>
    <property type="evidence" value="ECO:0007669"/>
    <property type="project" value="UniProtKB-ARBA"/>
</dbReference>
<feature type="repeat" description="PPR" evidence="2">
    <location>
        <begin position="589"/>
        <end position="619"/>
    </location>
</feature>
<feature type="repeat" description="PPR" evidence="2">
    <location>
        <begin position="518"/>
        <end position="552"/>
    </location>
</feature>
<dbReference type="Proteomes" id="UP000595140">
    <property type="component" value="Unassembled WGS sequence"/>
</dbReference>
<dbReference type="InterPro" id="IPR011990">
    <property type="entry name" value="TPR-like_helical_dom_sf"/>
</dbReference>
<dbReference type="GO" id="GO:0009451">
    <property type="term" value="P:RNA modification"/>
    <property type="evidence" value="ECO:0007669"/>
    <property type="project" value="InterPro"/>
</dbReference>
<dbReference type="FunFam" id="1.25.40.10:FF:000344">
    <property type="entry name" value="Pentatricopeptide repeat-containing protein"/>
    <property type="match status" value="1"/>
</dbReference>
<dbReference type="PANTHER" id="PTHR47926:SF452">
    <property type="entry name" value="PENTATRICOPEPTIDE REPEAT-CONTAINING PROTEIN"/>
    <property type="match status" value="1"/>
</dbReference>
<name>A0A484MT17_9ASTE</name>
<organism evidence="3 4">
    <name type="scientific">Cuscuta campestris</name>
    <dbReference type="NCBI Taxonomy" id="132261"/>
    <lineage>
        <taxon>Eukaryota</taxon>
        <taxon>Viridiplantae</taxon>
        <taxon>Streptophyta</taxon>
        <taxon>Embryophyta</taxon>
        <taxon>Tracheophyta</taxon>
        <taxon>Spermatophyta</taxon>
        <taxon>Magnoliopsida</taxon>
        <taxon>eudicotyledons</taxon>
        <taxon>Gunneridae</taxon>
        <taxon>Pentapetalae</taxon>
        <taxon>asterids</taxon>
        <taxon>lamiids</taxon>
        <taxon>Solanales</taxon>
        <taxon>Convolvulaceae</taxon>
        <taxon>Cuscuteae</taxon>
        <taxon>Cuscuta</taxon>
        <taxon>Cuscuta subgen. Grammica</taxon>
        <taxon>Cuscuta sect. Cleistogrammica</taxon>
    </lineage>
</organism>
<evidence type="ECO:0000313" key="3">
    <source>
        <dbReference type="EMBL" id="VFQ91960.1"/>
    </source>
</evidence>
<protein>
    <recommendedName>
        <fullName evidence="5">Pentacotripeptide-repeat region of PRORP domain-containing protein</fullName>
    </recommendedName>
</protein>
<feature type="repeat" description="PPR" evidence="2">
    <location>
        <begin position="417"/>
        <end position="451"/>
    </location>
</feature>
<dbReference type="InterPro" id="IPR046960">
    <property type="entry name" value="PPR_At4g14850-like_plant"/>
</dbReference>
<dbReference type="Pfam" id="PF13812">
    <property type="entry name" value="PPR_3"/>
    <property type="match status" value="1"/>
</dbReference>
<dbReference type="OrthoDB" id="308440at2759"/>
<dbReference type="InterPro" id="IPR046848">
    <property type="entry name" value="E_motif"/>
</dbReference>
<feature type="repeat" description="PPR" evidence="2">
    <location>
        <begin position="620"/>
        <end position="654"/>
    </location>
</feature>
<evidence type="ECO:0000256" key="1">
    <source>
        <dbReference type="ARBA" id="ARBA00022737"/>
    </source>
</evidence>
<keyword evidence="1" id="KW-0677">Repeat</keyword>
<evidence type="ECO:0008006" key="5">
    <source>
        <dbReference type="Google" id="ProtNLM"/>
    </source>
</evidence>
<feature type="repeat" description="PPR" evidence="2">
    <location>
        <begin position="655"/>
        <end position="685"/>
    </location>
</feature>
<feature type="repeat" description="PPR" evidence="2">
    <location>
        <begin position="211"/>
        <end position="247"/>
    </location>
</feature>
<proteinExistence type="predicted"/>
<evidence type="ECO:0000256" key="2">
    <source>
        <dbReference type="PROSITE-ProRule" id="PRU00708"/>
    </source>
</evidence>
<gene>
    <name evidence="3" type="ORF">CCAM_LOCUS33736</name>
</gene>